<feature type="transmembrane region" description="Helical" evidence="7">
    <location>
        <begin position="12"/>
        <end position="32"/>
    </location>
</feature>
<keyword evidence="2" id="KW-0813">Transport</keyword>
<evidence type="ECO:0000313" key="9">
    <source>
        <dbReference type="EMBL" id="RMW50231.1"/>
    </source>
</evidence>
<keyword evidence="5 7" id="KW-1133">Transmembrane helix</keyword>
<dbReference type="Proteomes" id="UP000276249">
    <property type="component" value="Unassembled WGS sequence"/>
</dbReference>
<dbReference type="InterPro" id="IPR020846">
    <property type="entry name" value="MFS_dom"/>
</dbReference>
<feature type="transmembrane region" description="Helical" evidence="7">
    <location>
        <begin position="165"/>
        <end position="183"/>
    </location>
</feature>
<dbReference type="PANTHER" id="PTHR42718:SF46">
    <property type="entry name" value="BLR6921 PROTEIN"/>
    <property type="match status" value="1"/>
</dbReference>
<comment type="subcellular location">
    <subcellularLocation>
        <location evidence="1">Cell membrane</location>
        <topology evidence="1">Multi-pass membrane protein</topology>
    </subcellularLocation>
</comment>
<evidence type="ECO:0000256" key="7">
    <source>
        <dbReference type="SAM" id="Phobius"/>
    </source>
</evidence>
<feature type="transmembrane region" description="Helical" evidence="7">
    <location>
        <begin position="75"/>
        <end position="98"/>
    </location>
</feature>
<sequence>MEKQKYGMVLPIILLSYFMIILDNSIIFTSTVKIAADLNLDPQALSWVSNAYALTFGGFLLLGGRAGDLFGRKRLFLIGLVVFSLGSLLVGISTGATMIVTTRALQGLGSAILAPATLALLMDSYTGPLRMRAIAAYGATAGIGSSFGLVIGGLIASWFSWRDGFFLNVPVGILLFILAVRYIKVTTRPAVGKIDYLGTVTSVVGFSALVYSIVGEQYQLLAAIVAVIFLVSFVLTEAKIKAPIMPLKIFADRERSSAYVARFFFMGAMLAYWFLTPQVLQQLYHFSPLQAGIAFLPMSIVQFIAALQVSRLTTKWGNSRLLIVGLSTTLLGVLLAVVIGIHAGYTWAVALPMVLLGLGQGVTLSPLTVSGLANTDREIAGSASGVVNTIHQIGGSVGLSLVVALTSQISNAANSYHAALLIIASYLVVALLAASNILFQKN</sequence>
<keyword evidence="6 7" id="KW-0472">Membrane</keyword>
<dbReference type="Gene3D" id="1.20.1720.10">
    <property type="entry name" value="Multidrug resistance protein D"/>
    <property type="match status" value="1"/>
</dbReference>
<dbReference type="AlphaFoldDB" id="A0ABD7IS52"/>
<feature type="transmembrane region" description="Helical" evidence="7">
    <location>
        <begin position="195"/>
        <end position="214"/>
    </location>
</feature>
<dbReference type="Gene3D" id="1.20.1250.20">
    <property type="entry name" value="MFS general substrate transporter like domains"/>
    <property type="match status" value="1"/>
</dbReference>
<feature type="transmembrane region" description="Helical" evidence="7">
    <location>
        <begin position="385"/>
        <end position="406"/>
    </location>
</feature>
<keyword evidence="3" id="KW-1003">Cell membrane</keyword>
<dbReference type="GO" id="GO:0005886">
    <property type="term" value="C:plasma membrane"/>
    <property type="evidence" value="ECO:0007669"/>
    <property type="project" value="UniProtKB-SubCell"/>
</dbReference>
<keyword evidence="4 7" id="KW-0812">Transmembrane</keyword>
<feature type="transmembrane region" description="Helical" evidence="7">
    <location>
        <begin position="287"/>
        <end position="309"/>
    </location>
</feature>
<evidence type="ECO:0000256" key="3">
    <source>
        <dbReference type="ARBA" id="ARBA00022475"/>
    </source>
</evidence>
<reference evidence="9 10" key="1">
    <citation type="submission" date="2018-10" db="EMBL/GenBank/DDBJ databases">
        <title>Genome sequences of five Lactobacillus pentosus strains isolated from brines of traditionally fermented spanish-style green table olives and differences between them.</title>
        <authorList>
            <person name="Jimenez Diaz R."/>
        </authorList>
    </citation>
    <scope>NUCLEOTIDE SEQUENCE [LARGE SCALE GENOMIC DNA]</scope>
    <source>
        <strain evidence="9 10">IG10</strain>
    </source>
</reference>
<dbReference type="InterPro" id="IPR036259">
    <property type="entry name" value="MFS_trans_sf"/>
</dbReference>
<evidence type="ECO:0000256" key="5">
    <source>
        <dbReference type="ARBA" id="ARBA00022989"/>
    </source>
</evidence>
<dbReference type="EMBL" id="RDCJ01000042">
    <property type="protein sequence ID" value="RMW50231.1"/>
    <property type="molecule type" value="Genomic_DNA"/>
</dbReference>
<feature type="domain" description="Major facilitator superfamily (MFS) profile" evidence="8">
    <location>
        <begin position="9"/>
        <end position="442"/>
    </location>
</feature>
<dbReference type="InterPro" id="IPR011701">
    <property type="entry name" value="MFS"/>
</dbReference>
<name>A0ABD7IS52_LACPE</name>
<dbReference type="CDD" id="cd17321">
    <property type="entry name" value="MFS_MMR_MDR_like"/>
    <property type="match status" value="1"/>
</dbReference>
<evidence type="ECO:0000256" key="4">
    <source>
        <dbReference type="ARBA" id="ARBA00022692"/>
    </source>
</evidence>
<feature type="transmembrane region" description="Helical" evidence="7">
    <location>
        <begin position="349"/>
        <end position="373"/>
    </location>
</feature>
<gene>
    <name evidence="9" type="ORF">D6U18_04170</name>
</gene>
<feature type="transmembrane region" description="Helical" evidence="7">
    <location>
        <begin position="44"/>
        <end position="63"/>
    </location>
</feature>
<protein>
    <submittedName>
        <fullName evidence="9">MFS transporter</fullName>
    </submittedName>
</protein>
<feature type="transmembrane region" description="Helical" evidence="7">
    <location>
        <begin position="259"/>
        <end position="275"/>
    </location>
</feature>
<evidence type="ECO:0000256" key="6">
    <source>
        <dbReference type="ARBA" id="ARBA00023136"/>
    </source>
</evidence>
<evidence type="ECO:0000259" key="8">
    <source>
        <dbReference type="PROSITE" id="PS50850"/>
    </source>
</evidence>
<dbReference type="Pfam" id="PF07690">
    <property type="entry name" value="MFS_1"/>
    <property type="match status" value="1"/>
</dbReference>
<feature type="transmembrane region" description="Helical" evidence="7">
    <location>
        <begin position="220"/>
        <end position="238"/>
    </location>
</feature>
<dbReference type="PROSITE" id="PS50850">
    <property type="entry name" value="MFS"/>
    <property type="match status" value="1"/>
</dbReference>
<accession>A0ABD7IS52</accession>
<proteinExistence type="predicted"/>
<feature type="transmembrane region" description="Helical" evidence="7">
    <location>
        <begin position="418"/>
        <end position="439"/>
    </location>
</feature>
<dbReference type="SUPFAM" id="SSF103473">
    <property type="entry name" value="MFS general substrate transporter"/>
    <property type="match status" value="1"/>
</dbReference>
<dbReference type="RefSeq" id="WP_105922501.1">
    <property type="nucleotide sequence ID" value="NZ_JALBYK010000048.1"/>
</dbReference>
<evidence type="ECO:0000256" key="1">
    <source>
        <dbReference type="ARBA" id="ARBA00004651"/>
    </source>
</evidence>
<comment type="caution">
    <text evidence="9">The sequence shown here is derived from an EMBL/GenBank/DDBJ whole genome shotgun (WGS) entry which is preliminary data.</text>
</comment>
<feature type="transmembrane region" description="Helical" evidence="7">
    <location>
        <begin position="104"/>
        <end position="122"/>
    </location>
</feature>
<evidence type="ECO:0000313" key="10">
    <source>
        <dbReference type="Proteomes" id="UP000276249"/>
    </source>
</evidence>
<feature type="transmembrane region" description="Helical" evidence="7">
    <location>
        <begin position="134"/>
        <end position="159"/>
    </location>
</feature>
<organism evidence="9 10">
    <name type="scientific">Lactiplantibacillus pentosus</name>
    <name type="common">Lactobacillus pentosus</name>
    <dbReference type="NCBI Taxonomy" id="1589"/>
    <lineage>
        <taxon>Bacteria</taxon>
        <taxon>Bacillati</taxon>
        <taxon>Bacillota</taxon>
        <taxon>Bacilli</taxon>
        <taxon>Lactobacillales</taxon>
        <taxon>Lactobacillaceae</taxon>
        <taxon>Lactiplantibacillus</taxon>
    </lineage>
</organism>
<feature type="transmembrane region" description="Helical" evidence="7">
    <location>
        <begin position="321"/>
        <end position="343"/>
    </location>
</feature>
<evidence type="ECO:0000256" key="2">
    <source>
        <dbReference type="ARBA" id="ARBA00022448"/>
    </source>
</evidence>
<dbReference type="PANTHER" id="PTHR42718">
    <property type="entry name" value="MAJOR FACILITATOR SUPERFAMILY MULTIDRUG TRANSPORTER MFSC"/>
    <property type="match status" value="1"/>
</dbReference>